<keyword evidence="1" id="KW-0472">Membrane</keyword>
<dbReference type="Proteomes" id="UP001434883">
    <property type="component" value="Unassembled WGS sequence"/>
</dbReference>
<organism evidence="2 3">
    <name type="scientific">Xenoophorus captivus</name>
    <dbReference type="NCBI Taxonomy" id="1517983"/>
    <lineage>
        <taxon>Eukaryota</taxon>
        <taxon>Metazoa</taxon>
        <taxon>Chordata</taxon>
        <taxon>Craniata</taxon>
        <taxon>Vertebrata</taxon>
        <taxon>Euteleostomi</taxon>
        <taxon>Actinopterygii</taxon>
        <taxon>Neopterygii</taxon>
        <taxon>Teleostei</taxon>
        <taxon>Neoteleostei</taxon>
        <taxon>Acanthomorphata</taxon>
        <taxon>Ovalentaria</taxon>
        <taxon>Atherinomorphae</taxon>
        <taxon>Cyprinodontiformes</taxon>
        <taxon>Goodeidae</taxon>
        <taxon>Xenoophorus</taxon>
    </lineage>
</organism>
<protein>
    <submittedName>
        <fullName evidence="2">Uncharacterized protein</fullName>
    </submittedName>
</protein>
<reference evidence="2 3" key="1">
    <citation type="submission" date="2021-06" db="EMBL/GenBank/DDBJ databases">
        <authorList>
            <person name="Palmer J.M."/>
        </authorList>
    </citation>
    <scope>NUCLEOTIDE SEQUENCE [LARGE SCALE GENOMIC DNA]</scope>
    <source>
        <strain evidence="2 3">XC_2019</strain>
        <tissue evidence="2">Muscle</tissue>
    </source>
</reference>
<keyword evidence="3" id="KW-1185">Reference proteome</keyword>
<evidence type="ECO:0000313" key="2">
    <source>
        <dbReference type="EMBL" id="MEQ2209859.1"/>
    </source>
</evidence>
<name>A0ABV0RNT9_9TELE</name>
<feature type="transmembrane region" description="Helical" evidence="1">
    <location>
        <begin position="27"/>
        <end position="49"/>
    </location>
</feature>
<dbReference type="EMBL" id="JAHRIN010051939">
    <property type="protein sequence ID" value="MEQ2209859.1"/>
    <property type="molecule type" value="Genomic_DNA"/>
</dbReference>
<sequence length="141" mass="15057">MSAWEPDHIHCVIKHILELALVFSPTRMFFCHGTSVLLSFSLIVFCCGVRQCCFSRDTLTSVGVVEIDELLPLVMVQQAENGSPQTGSHLDDKLHIGVNGEAGGDEGSVQGTAEGGQRVHGLAVVEPEDGINSPGELGADW</sequence>
<evidence type="ECO:0000256" key="1">
    <source>
        <dbReference type="SAM" id="Phobius"/>
    </source>
</evidence>
<keyword evidence="1" id="KW-1133">Transmembrane helix</keyword>
<gene>
    <name evidence="2" type="ORF">XENOCAPTIV_004906</name>
</gene>
<comment type="caution">
    <text evidence="2">The sequence shown here is derived from an EMBL/GenBank/DDBJ whole genome shotgun (WGS) entry which is preliminary data.</text>
</comment>
<keyword evidence="1" id="KW-0812">Transmembrane</keyword>
<proteinExistence type="predicted"/>
<evidence type="ECO:0000313" key="3">
    <source>
        <dbReference type="Proteomes" id="UP001434883"/>
    </source>
</evidence>
<accession>A0ABV0RNT9</accession>